<evidence type="ECO:0000313" key="7">
    <source>
        <dbReference type="EMBL" id="KRZ99488.1"/>
    </source>
</evidence>
<dbReference type="GO" id="GO:0000329">
    <property type="term" value="C:fungal-type vacuole membrane"/>
    <property type="evidence" value="ECO:0007669"/>
    <property type="project" value="TreeGrafter"/>
</dbReference>
<name>A0A0V1PT99_9ASCO</name>
<gene>
    <name evidence="7" type="ORF">AC631_04739</name>
</gene>
<proteinExistence type="predicted"/>
<evidence type="ECO:0000256" key="3">
    <source>
        <dbReference type="ARBA" id="ARBA00022989"/>
    </source>
</evidence>
<dbReference type="GeneID" id="26841748"/>
<organism evidence="7 8">
    <name type="scientific">Debaryomyces fabryi</name>
    <dbReference type="NCBI Taxonomy" id="58627"/>
    <lineage>
        <taxon>Eukaryota</taxon>
        <taxon>Fungi</taxon>
        <taxon>Dikarya</taxon>
        <taxon>Ascomycota</taxon>
        <taxon>Saccharomycotina</taxon>
        <taxon>Pichiomycetes</taxon>
        <taxon>Debaryomycetaceae</taxon>
        <taxon>Debaryomyces</taxon>
    </lineage>
</organism>
<keyword evidence="3 5" id="KW-1133">Transmembrane helix</keyword>
<reference evidence="7 8" key="1">
    <citation type="submission" date="2015-11" db="EMBL/GenBank/DDBJ databases">
        <title>The genome of Debaryomyces fabryi.</title>
        <authorList>
            <person name="Tafer H."/>
            <person name="Lopandic K."/>
        </authorList>
    </citation>
    <scope>NUCLEOTIDE SEQUENCE [LARGE SCALE GENOMIC DNA]</scope>
    <source>
        <strain evidence="7 8">CBS 789</strain>
    </source>
</reference>
<keyword evidence="2 5" id="KW-0812">Transmembrane</keyword>
<feature type="transmembrane region" description="Helical" evidence="5">
    <location>
        <begin position="16"/>
        <end position="35"/>
    </location>
</feature>
<evidence type="ECO:0000259" key="6">
    <source>
        <dbReference type="Pfam" id="PF06813"/>
    </source>
</evidence>
<evidence type="ECO:0000313" key="8">
    <source>
        <dbReference type="Proteomes" id="UP000054251"/>
    </source>
</evidence>
<accession>A0A0V1PT99</accession>
<feature type="transmembrane region" description="Helical" evidence="5">
    <location>
        <begin position="175"/>
        <end position="194"/>
    </location>
</feature>
<feature type="transmembrane region" description="Helical" evidence="5">
    <location>
        <begin position="487"/>
        <end position="506"/>
    </location>
</feature>
<dbReference type="EMBL" id="LMYN01000139">
    <property type="protein sequence ID" value="KRZ99488.1"/>
    <property type="molecule type" value="Genomic_DNA"/>
</dbReference>
<dbReference type="OrthoDB" id="410267at2759"/>
<evidence type="ECO:0000256" key="1">
    <source>
        <dbReference type="ARBA" id="ARBA00004141"/>
    </source>
</evidence>
<dbReference type="SUPFAM" id="SSF103473">
    <property type="entry name" value="MFS general substrate transporter"/>
    <property type="match status" value="1"/>
</dbReference>
<protein>
    <recommendedName>
        <fullName evidence="6">Nodulin-like domain-containing protein</fullName>
    </recommendedName>
</protein>
<feature type="transmembrane region" description="Helical" evidence="5">
    <location>
        <begin position="332"/>
        <end position="357"/>
    </location>
</feature>
<feature type="transmembrane region" description="Helical" evidence="5">
    <location>
        <begin position="397"/>
        <end position="418"/>
    </location>
</feature>
<dbReference type="Proteomes" id="UP000054251">
    <property type="component" value="Unassembled WGS sequence"/>
</dbReference>
<feature type="transmembrane region" description="Helical" evidence="5">
    <location>
        <begin position="430"/>
        <end position="449"/>
    </location>
</feature>
<dbReference type="RefSeq" id="XP_015465591.1">
    <property type="nucleotide sequence ID" value="XM_015613568.1"/>
</dbReference>
<dbReference type="Pfam" id="PF06813">
    <property type="entry name" value="Nodulin-like"/>
    <property type="match status" value="1"/>
</dbReference>
<dbReference type="PANTHER" id="PTHR21576">
    <property type="entry name" value="UNCHARACTERIZED NODULIN-LIKE PROTEIN"/>
    <property type="match status" value="1"/>
</dbReference>
<feature type="transmembrane region" description="Helical" evidence="5">
    <location>
        <begin position="455"/>
        <end position="475"/>
    </location>
</feature>
<dbReference type="AlphaFoldDB" id="A0A0V1PT99"/>
<comment type="subcellular location">
    <subcellularLocation>
        <location evidence="1">Membrane</location>
        <topology evidence="1">Multi-pass membrane protein</topology>
    </subcellularLocation>
</comment>
<dbReference type="Gene3D" id="1.20.1250.20">
    <property type="entry name" value="MFS general substrate transporter like domains"/>
    <property type="match status" value="2"/>
</dbReference>
<feature type="transmembrane region" description="Helical" evidence="5">
    <location>
        <begin position="111"/>
        <end position="131"/>
    </location>
</feature>
<dbReference type="InterPro" id="IPR010658">
    <property type="entry name" value="Nodulin-like"/>
</dbReference>
<comment type="caution">
    <text evidence="7">The sequence shown here is derived from an EMBL/GenBank/DDBJ whole genome shotgun (WGS) entry which is preliminary data.</text>
</comment>
<dbReference type="PANTHER" id="PTHR21576:SF166">
    <property type="entry name" value="ADR278WP"/>
    <property type="match status" value="1"/>
</dbReference>
<evidence type="ECO:0000256" key="5">
    <source>
        <dbReference type="SAM" id="Phobius"/>
    </source>
</evidence>
<feature type="transmembrane region" description="Helical" evidence="5">
    <location>
        <begin position="55"/>
        <end position="75"/>
    </location>
</feature>
<evidence type="ECO:0000256" key="4">
    <source>
        <dbReference type="ARBA" id="ARBA00023136"/>
    </source>
</evidence>
<keyword evidence="4 5" id="KW-0472">Membrane</keyword>
<keyword evidence="8" id="KW-1185">Reference proteome</keyword>
<feature type="transmembrane region" description="Helical" evidence="5">
    <location>
        <begin position="143"/>
        <end position="163"/>
    </location>
</feature>
<feature type="domain" description="Nodulin-like" evidence="6">
    <location>
        <begin position="18"/>
        <end position="205"/>
    </location>
</feature>
<feature type="transmembrane region" description="Helical" evidence="5">
    <location>
        <begin position="536"/>
        <end position="554"/>
    </location>
</feature>
<evidence type="ECO:0000256" key="2">
    <source>
        <dbReference type="ARBA" id="ARBA00022692"/>
    </source>
</evidence>
<sequence length="561" mass="61776">MALNFQNNEVRNTRRLRSLIVSVLVSLASGTPYLYGTYAPQFIKRVGLTTSDSATISLATTIGCGLGGIPGGLLIDEYGPSVAIGIGSVSIFVGYYGLYKIYEEEVFNLSLINISMILMGFGSIISYFSTMKAVQANFPDHKGIAGCIPVSAFGLSATVFSTISATIFKQKVGKFLRFLAFFCGLITFFGSWFVKIYNSDCKIANSIPESDEESRLIIKNNKDAFLYETNNSNEDSKTIPSASKISLGKLHFNNRSISDPSISGIYEHIPSSSTTSFASKSLIDIQDLYSALNQTHSVSLAKNKDSHDSNVPTRDSKNPLTYIKHLLTNKVFLYHFFIVSLSSGIGQMYIYSVGFIVKAQVNYRPNYIYSRDISSRDTIDNIPFTNAMKNTTVTLQALQVSLISISSFLGRLISGFLSDFINKSYGIQRLWIVAGTILIVALCQLILVLNDNSVGLLHLTSILTGGCYGLIFGNYPAIIADEFGTQAFSTTWGLICTGPMITLYALNKYFGIIYDRNTESDTGICYRGTSCYKGAFKLSFILCFAILSVTLFLIHSQRRRH</sequence>
<dbReference type="InterPro" id="IPR036259">
    <property type="entry name" value="MFS_trans_sf"/>
</dbReference>
<feature type="transmembrane region" description="Helical" evidence="5">
    <location>
        <begin position="82"/>
        <end position="99"/>
    </location>
</feature>